<comment type="subcellular location">
    <subcellularLocation>
        <location evidence="1">Membrane</location>
        <topology evidence="1">Multi-pass membrane protein</topology>
    </subcellularLocation>
</comment>
<gene>
    <name evidence="7" type="ORF">B0I35DRAFT_469598</name>
</gene>
<protein>
    <submittedName>
        <fullName evidence="7">Glycerol:H+ symporter</fullName>
    </submittedName>
</protein>
<dbReference type="Pfam" id="PF03062">
    <property type="entry name" value="MBOAT"/>
    <property type="match status" value="1"/>
</dbReference>
<feature type="transmembrane region" description="Helical" evidence="6">
    <location>
        <begin position="62"/>
        <end position="81"/>
    </location>
</feature>
<evidence type="ECO:0000256" key="2">
    <source>
        <dbReference type="ARBA" id="ARBA00010323"/>
    </source>
</evidence>
<dbReference type="EMBL" id="JAGPNK010000009">
    <property type="protein sequence ID" value="KAH7313538.1"/>
    <property type="molecule type" value="Genomic_DNA"/>
</dbReference>
<comment type="caution">
    <text evidence="7">The sequence shown here is derived from an EMBL/GenBank/DDBJ whole genome shotgun (WGS) entry which is preliminary data.</text>
</comment>
<evidence type="ECO:0000313" key="8">
    <source>
        <dbReference type="Proteomes" id="UP000813444"/>
    </source>
</evidence>
<dbReference type="PANTHER" id="PTHR13285:SF18">
    <property type="entry name" value="PROTEIN-CYSTEINE N-PALMITOYLTRANSFERASE RASP"/>
    <property type="match status" value="1"/>
</dbReference>
<dbReference type="InterPro" id="IPR051085">
    <property type="entry name" value="MB_O-acyltransferase"/>
</dbReference>
<dbReference type="OrthoDB" id="420606at2759"/>
<feature type="transmembrane region" description="Helical" evidence="6">
    <location>
        <begin position="573"/>
        <end position="594"/>
    </location>
</feature>
<dbReference type="AlphaFoldDB" id="A0A8K0SIV2"/>
<dbReference type="GO" id="GO:0016020">
    <property type="term" value="C:membrane"/>
    <property type="evidence" value="ECO:0007669"/>
    <property type="project" value="UniProtKB-SubCell"/>
</dbReference>
<accession>A0A8K0SIV2</accession>
<evidence type="ECO:0000313" key="7">
    <source>
        <dbReference type="EMBL" id="KAH7313538.1"/>
    </source>
</evidence>
<evidence type="ECO:0000256" key="1">
    <source>
        <dbReference type="ARBA" id="ARBA00004141"/>
    </source>
</evidence>
<dbReference type="GO" id="GO:0006506">
    <property type="term" value="P:GPI anchor biosynthetic process"/>
    <property type="evidence" value="ECO:0007669"/>
    <property type="project" value="TreeGrafter"/>
</dbReference>
<dbReference type="GO" id="GO:0008374">
    <property type="term" value="F:O-acyltransferase activity"/>
    <property type="evidence" value="ECO:0007669"/>
    <property type="project" value="TreeGrafter"/>
</dbReference>
<comment type="similarity">
    <text evidence="2">Belongs to the membrane-bound acyltransferase family.</text>
</comment>
<feature type="transmembrane region" description="Helical" evidence="6">
    <location>
        <begin position="393"/>
        <end position="411"/>
    </location>
</feature>
<feature type="transmembrane region" description="Helical" evidence="6">
    <location>
        <begin position="479"/>
        <end position="495"/>
    </location>
</feature>
<feature type="transmembrane region" description="Helical" evidence="6">
    <location>
        <begin position="356"/>
        <end position="373"/>
    </location>
</feature>
<dbReference type="GO" id="GO:0005783">
    <property type="term" value="C:endoplasmic reticulum"/>
    <property type="evidence" value="ECO:0007669"/>
    <property type="project" value="TreeGrafter"/>
</dbReference>
<evidence type="ECO:0000256" key="6">
    <source>
        <dbReference type="SAM" id="Phobius"/>
    </source>
</evidence>
<keyword evidence="3 6" id="KW-0812">Transmembrane</keyword>
<name>A0A8K0SIV2_9HYPO</name>
<keyword evidence="4 6" id="KW-1133">Transmembrane helix</keyword>
<evidence type="ECO:0000256" key="4">
    <source>
        <dbReference type="ARBA" id="ARBA00022989"/>
    </source>
</evidence>
<organism evidence="7 8">
    <name type="scientific">Stachybotrys elegans</name>
    <dbReference type="NCBI Taxonomy" id="80388"/>
    <lineage>
        <taxon>Eukaryota</taxon>
        <taxon>Fungi</taxon>
        <taxon>Dikarya</taxon>
        <taxon>Ascomycota</taxon>
        <taxon>Pezizomycotina</taxon>
        <taxon>Sordariomycetes</taxon>
        <taxon>Hypocreomycetidae</taxon>
        <taxon>Hypocreales</taxon>
        <taxon>Stachybotryaceae</taxon>
        <taxon>Stachybotrys</taxon>
    </lineage>
</organism>
<keyword evidence="5 6" id="KW-0472">Membrane</keyword>
<feature type="transmembrane region" description="Helical" evidence="6">
    <location>
        <begin position="163"/>
        <end position="189"/>
    </location>
</feature>
<sequence length="609" mass="70388">MGLLSFFRKVYDLDTLDTRFTNSSSVPYQTVIDARGDPAAAEETSKRIQGRAEASKWKTPEFFVYIVVVGMVIPTVLWTGYTVSRPSDPRYWKFDAWLSPGWVPGRKIDLSDSQYRTFRKNIPYIGSLLVAHPLLRSLWNALHPAQDRRGDNGRVRLEKRTSFDFVFALIFLVVLHGFSAFKVFVILWVNYQLATRLPRRYVPAAAWAYNICTLFANELCAGYHYKAMASHIASPDSALMHWGAWMDSYGGLMSRWEVLFNITVLRLISFNMDYYWSFEKQGSNPLEKKQLDPANLSDRDRVSIPADARDYSFRNYVAYAIYAPLYLAGPIMTFNEYISQTKYRSASIERPRTIQYAVRFALVLLAMELVLHFNYVNAISSAAPVWSDYTAKQISLLSFMNLHIIWLKLLLPWRLFRLWALIDGIDPPENMVRCVSNNFSTRLFWRGWHRSYNRWIVRYIYGPLGGASFRNVQEAARSIFTYLLVFTFVALWHDIQLRLLIWGWLIVLFMLPEFAAGWLFPARKWENRPTQYRMLCCAGAVGNVLMMISANLVGFAVGLDGLQSILHSILHDWQGLLFLVTSCIALFAGIQVMFEIRESENRRGVKVKC</sequence>
<feature type="transmembrane region" description="Helical" evidence="6">
    <location>
        <begin position="532"/>
        <end position="553"/>
    </location>
</feature>
<dbReference type="PANTHER" id="PTHR13285">
    <property type="entry name" value="ACYLTRANSFERASE"/>
    <property type="match status" value="1"/>
</dbReference>
<proteinExistence type="inferred from homology"/>
<keyword evidence="8" id="KW-1185">Reference proteome</keyword>
<dbReference type="Proteomes" id="UP000813444">
    <property type="component" value="Unassembled WGS sequence"/>
</dbReference>
<reference evidence="7" key="1">
    <citation type="journal article" date="2021" name="Nat. Commun.">
        <title>Genetic determinants of endophytism in the Arabidopsis root mycobiome.</title>
        <authorList>
            <person name="Mesny F."/>
            <person name="Miyauchi S."/>
            <person name="Thiergart T."/>
            <person name="Pickel B."/>
            <person name="Atanasova L."/>
            <person name="Karlsson M."/>
            <person name="Huettel B."/>
            <person name="Barry K.W."/>
            <person name="Haridas S."/>
            <person name="Chen C."/>
            <person name="Bauer D."/>
            <person name="Andreopoulos W."/>
            <person name="Pangilinan J."/>
            <person name="LaButti K."/>
            <person name="Riley R."/>
            <person name="Lipzen A."/>
            <person name="Clum A."/>
            <person name="Drula E."/>
            <person name="Henrissat B."/>
            <person name="Kohler A."/>
            <person name="Grigoriev I.V."/>
            <person name="Martin F.M."/>
            <person name="Hacquard S."/>
        </authorList>
    </citation>
    <scope>NUCLEOTIDE SEQUENCE</scope>
    <source>
        <strain evidence="7">MPI-CAGE-CH-0235</strain>
    </source>
</reference>
<feature type="transmembrane region" description="Helical" evidence="6">
    <location>
        <begin position="316"/>
        <end position="335"/>
    </location>
</feature>
<evidence type="ECO:0000256" key="3">
    <source>
        <dbReference type="ARBA" id="ARBA00022692"/>
    </source>
</evidence>
<feature type="transmembrane region" description="Helical" evidence="6">
    <location>
        <begin position="501"/>
        <end position="520"/>
    </location>
</feature>
<dbReference type="InterPro" id="IPR004299">
    <property type="entry name" value="MBOAT_fam"/>
</dbReference>
<evidence type="ECO:0000256" key="5">
    <source>
        <dbReference type="ARBA" id="ARBA00023136"/>
    </source>
</evidence>